<dbReference type="EMBL" id="ML143386">
    <property type="protein sequence ID" value="TBU35666.1"/>
    <property type="molecule type" value="Genomic_DNA"/>
</dbReference>
<evidence type="ECO:0000313" key="1">
    <source>
        <dbReference type="EMBL" id="TBU35666.1"/>
    </source>
</evidence>
<dbReference type="Proteomes" id="UP000292957">
    <property type="component" value="Unassembled WGS sequence"/>
</dbReference>
<gene>
    <name evidence="1" type="ORF">BD311DRAFT_744376</name>
</gene>
<reference evidence="1" key="1">
    <citation type="submission" date="2019-01" db="EMBL/GenBank/DDBJ databases">
        <title>Draft genome sequences of three monokaryotic isolates of the white-rot basidiomycete fungus Dichomitus squalens.</title>
        <authorList>
            <consortium name="DOE Joint Genome Institute"/>
            <person name="Lopez S.C."/>
            <person name="Andreopoulos B."/>
            <person name="Pangilinan J."/>
            <person name="Lipzen A."/>
            <person name="Riley R."/>
            <person name="Ahrendt S."/>
            <person name="Ng V."/>
            <person name="Barry K."/>
            <person name="Daum C."/>
            <person name="Grigoriev I.V."/>
            <person name="Hilden K.S."/>
            <person name="Makela M.R."/>
            <person name="de Vries R.P."/>
        </authorList>
    </citation>
    <scope>NUCLEOTIDE SEQUENCE [LARGE SCALE GENOMIC DNA]</scope>
    <source>
        <strain evidence="1">OM18370.1</strain>
    </source>
</reference>
<name>A0A4Q9NL19_9APHY</name>
<protein>
    <submittedName>
        <fullName evidence="1">Uncharacterized protein</fullName>
    </submittedName>
</protein>
<proteinExistence type="predicted"/>
<sequence>MTRAKQGPLCPYWSPVGCRSSSWRRSRGWLAGYRSILGQDVAAALWACMGAPTRANGSFCCRAPTKKLAPSVDCPIIDIATQRVGMTTGGIGGNRYVRADPTFAVTCISWSLYMPSSCT</sequence>
<dbReference type="AlphaFoldDB" id="A0A4Q9NL19"/>
<accession>A0A4Q9NL19</accession>
<organism evidence="1">
    <name type="scientific">Dichomitus squalens</name>
    <dbReference type="NCBI Taxonomy" id="114155"/>
    <lineage>
        <taxon>Eukaryota</taxon>
        <taxon>Fungi</taxon>
        <taxon>Dikarya</taxon>
        <taxon>Basidiomycota</taxon>
        <taxon>Agaricomycotina</taxon>
        <taxon>Agaricomycetes</taxon>
        <taxon>Polyporales</taxon>
        <taxon>Polyporaceae</taxon>
        <taxon>Dichomitus</taxon>
    </lineage>
</organism>